<keyword evidence="2" id="KW-1185">Reference proteome</keyword>
<gene>
    <name evidence="1" type="ORF">F0L74_25805</name>
</gene>
<dbReference type="RefSeq" id="WP_149840789.1">
    <property type="nucleotide sequence ID" value="NZ_VUOC01000004.1"/>
</dbReference>
<sequence>MMKVFYCDYNTNNSIASDEPVQMTLMEALQSFHDITEFEDNFWGLVAPGEGCLQFMNTGEDTWVADIPDKGKNGSHVKKCTFEESLDLVKEVYNQGGLVVPRDWEFEKW</sequence>
<evidence type="ECO:0000313" key="1">
    <source>
        <dbReference type="EMBL" id="KAA2239610.1"/>
    </source>
</evidence>
<name>A0A5B2VLU0_9BACT</name>
<dbReference type="Proteomes" id="UP000324611">
    <property type="component" value="Unassembled WGS sequence"/>
</dbReference>
<accession>A0A5B2VLU0</accession>
<dbReference type="EMBL" id="VUOC01000004">
    <property type="protein sequence ID" value="KAA2239610.1"/>
    <property type="molecule type" value="Genomic_DNA"/>
</dbReference>
<reference evidence="1 2" key="1">
    <citation type="submission" date="2019-09" db="EMBL/GenBank/DDBJ databases">
        <title>Chitinophaga ginsengihumi sp. nov., isolated from soil of ginseng rhizosphere.</title>
        <authorList>
            <person name="Lee J."/>
        </authorList>
    </citation>
    <scope>NUCLEOTIDE SEQUENCE [LARGE SCALE GENOMIC DNA]</scope>
    <source>
        <strain evidence="1 2">BN140078</strain>
    </source>
</reference>
<dbReference type="AlphaFoldDB" id="A0A5B2VLU0"/>
<proteinExistence type="predicted"/>
<comment type="caution">
    <text evidence="1">The sequence shown here is derived from an EMBL/GenBank/DDBJ whole genome shotgun (WGS) entry which is preliminary data.</text>
</comment>
<evidence type="ECO:0000313" key="2">
    <source>
        <dbReference type="Proteomes" id="UP000324611"/>
    </source>
</evidence>
<protein>
    <submittedName>
        <fullName evidence="1">Uncharacterized protein</fullName>
    </submittedName>
</protein>
<reference evidence="1 2" key="2">
    <citation type="submission" date="2019-09" db="EMBL/GenBank/DDBJ databases">
        <authorList>
            <person name="Jin C."/>
        </authorList>
    </citation>
    <scope>NUCLEOTIDE SEQUENCE [LARGE SCALE GENOMIC DNA]</scope>
    <source>
        <strain evidence="1 2">BN140078</strain>
    </source>
</reference>
<organism evidence="1 2">
    <name type="scientific">Chitinophaga agrisoli</name>
    <dbReference type="NCBI Taxonomy" id="2607653"/>
    <lineage>
        <taxon>Bacteria</taxon>
        <taxon>Pseudomonadati</taxon>
        <taxon>Bacteroidota</taxon>
        <taxon>Chitinophagia</taxon>
        <taxon>Chitinophagales</taxon>
        <taxon>Chitinophagaceae</taxon>
        <taxon>Chitinophaga</taxon>
    </lineage>
</organism>